<dbReference type="OrthoDB" id="509049at2"/>
<dbReference type="PANTHER" id="PTHR33514:SF13">
    <property type="entry name" value="PROTEIN ABCI12, CHLOROPLASTIC"/>
    <property type="match status" value="1"/>
</dbReference>
<dbReference type="EMBL" id="CP011542">
    <property type="protein sequence ID" value="AKK06149.1"/>
    <property type="molecule type" value="Genomic_DNA"/>
</dbReference>
<dbReference type="KEGG" id="cmv:CMUST_09160"/>
<dbReference type="RefSeq" id="WP_047262233.1">
    <property type="nucleotide sequence ID" value="NZ_CP011542.1"/>
</dbReference>
<evidence type="ECO:0000256" key="5">
    <source>
        <dbReference type="SAM" id="Phobius"/>
    </source>
</evidence>
<dbReference type="Pfam" id="PF02361">
    <property type="entry name" value="CbiQ"/>
    <property type="match status" value="1"/>
</dbReference>
<dbReference type="GO" id="GO:0005886">
    <property type="term" value="C:plasma membrane"/>
    <property type="evidence" value="ECO:0007669"/>
    <property type="project" value="TreeGrafter"/>
</dbReference>
<dbReference type="PATRIC" id="fig|571915.4.peg.1942"/>
<keyword evidence="4 5" id="KW-0472">Membrane</keyword>
<keyword evidence="7" id="KW-1185">Reference proteome</keyword>
<evidence type="ECO:0000256" key="1">
    <source>
        <dbReference type="ARBA" id="ARBA00004141"/>
    </source>
</evidence>
<evidence type="ECO:0000256" key="2">
    <source>
        <dbReference type="ARBA" id="ARBA00022692"/>
    </source>
</evidence>
<feature type="transmembrane region" description="Helical" evidence="5">
    <location>
        <begin position="28"/>
        <end position="59"/>
    </location>
</feature>
<dbReference type="InterPro" id="IPR003339">
    <property type="entry name" value="ABC/ECF_trnsptr_transmembrane"/>
</dbReference>
<comment type="subcellular location">
    <subcellularLocation>
        <location evidence="1">Membrane</location>
        <topology evidence="1">Multi-pass membrane protein</topology>
    </subcellularLocation>
</comment>
<dbReference type="STRING" id="571915.CMUST_09160"/>
<keyword evidence="3 5" id="KW-1133">Transmembrane helix</keyword>
<name>A0A0G3GYE7_9CORY</name>
<evidence type="ECO:0000313" key="6">
    <source>
        <dbReference type="EMBL" id="AKK06149.1"/>
    </source>
</evidence>
<feature type="transmembrane region" description="Helical" evidence="5">
    <location>
        <begin position="134"/>
        <end position="156"/>
    </location>
</feature>
<dbReference type="AlphaFoldDB" id="A0A0G3GYE7"/>
<keyword evidence="2 5" id="KW-0812">Transmembrane</keyword>
<reference evidence="7" key="2">
    <citation type="submission" date="2015-05" db="EMBL/GenBank/DDBJ databases">
        <title>Complete genome sequence of Corynebacterium mustelae DSM 45274, isolated from various tissues of a male ferret with lethal sepsis.</title>
        <authorList>
            <person name="Ruckert C."/>
            <person name="Albersmeier A."/>
            <person name="Winkler A."/>
            <person name="Tauch A."/>
        </authorList>
    </citation>
    <scope>NUCLEOTIDE SEQUENCE [LARGE SCALE GENOMIC DNA]</scope>
    <source>
        <strain evidence="7">DSM 45274</strain>
    </source>
</reference>
<dbReference type="PANTHER" id="PTHR33514">
    <property type="entry name" value="PROTEIN ABCI12, CHLOROPLASTIC"/>
    <property type="match status" value="1"/>
</dbReference>
<organism evidence="6 7">
    <name type="scientific">Corynebacterium mustelae</name>
    <dbReference type="NCBI Taxonomy" id="571915"/>
    <lineage>
        <taxon>Bacteria</taxon>
        <taxon>Bacillati</taxon>
        <taxon>Actinomycetota</taxon>
        <taxon>Actinomycetes</taxon>
        <taxon>Mycobacteriales</taxon>
        <taxon>Corynebacteriaceae</taxon>
        <taxon>Corynebacterium</taxon>
    </lineage>
</organism>
<reference evidence="6 7" key="1">
    <citation type="journal article" date="2015" name="Genome Announc.">
        <title>Complete Genome Sequence of the Type Strain Corynebacterium mustelae DSM 45274, Isolated from Various Tissues of a Male Ferret with Lethal Sepsis.</title>
        <authorList>
            <person name="Ruckert C."/>
            <person name="Eimer J."/>
            <person name="Winkler A."/>
            <person name="Tauch A."/>
        </authorList>
    </citation>
    <scope>NUCLEOTIDE SEQUENCE [LARGE SCALE GENOMIC DNA]</scope>
    <source>
        <strain evidence="6 7">DSM 45274</strain>
    </source>
</reference>
<evidence type="ECO:0000256" key="3">
    <source>
        <dbReference type="ARBA" id="ARBA00022989"/>
    </source>
</evidence>
<dbReference type="CDD" id="cd16914">
    <property type="entry name" value="EcfT"/>
    <property type="match status" value="1"/>
</dbReference>
<accession>A0A0G3GYE7</accession>
<proteinExistence type="predicted"/>
<evidence type="ECO:0000313" key="7">
    <source>
        <dbReference type="Proteomes" id="UP000035199"/>
    </source>
</evidence>
<sequence>MMRSVPLGVYVARTSIIHQLPPMLKFCFLIVFILATSIFIDASASAVLSVLFVAGLYILGKIPVRIAVQQLWPPLPVLLALGAFQWWQNDFEKALVTVFVIFAAVMLAMLLTLTTTIDEMMEAMERSLRPFARFGVPVDTIVLAFSLTMRLIPLMLATVYEVLDARKARGATFSIAAFGTPVLIRSIKRARNIADALMARGVGD</sequence>
<evidence type="ECO:0000256" key="4">
    <source>
        <dbReference type="ARBA" id="ARBA00023136"/>
    </source>
</evidence>
<protein>
    <submittedName>
        <fullName evidence="6">ABC-type cobalt transport system, permease component CbiQ</fullName>
    </submittedName>
</protein>
<gene>
    <name evidence="6" type="ORF">CMUST_09160</name>
</gene>
<dbReference type="Proteomes" id="UP000035199">
    <property type="component" value="Chromosome"/>
</dbReference>
<feature type="transmembrane region" description="Helical" evidence="5">
    <location>
        <begin position="94"/>
        <end position="113"/>
    </location>
</feature>